<proteinExistence type="predicted"/>
<evidence type="ECO:0000313" key="2">
    <source>
        <dbReference type="EMBL" id="MBC3862410.1"/>
    </source>
</evidence>
<protein>
    <submittedName>
        <fullName evidence="2">Uncharacterized protein</fullName>
    </submittedName>
</protein>
<dbReference type="EMBL" id="JACOFV010000008">
    <property type="protein sequence ID" value="MBC3862410.1"/>
    <property type="molecule type" value="Genomic_DNA"/>
</dbReference>
<gene>
    <name evidence="2" type="ORF">H8K32_09895</name>
</gene>
<accession>A0A923KKY1</accession>
<feature type="transmembrane region" description="Helical" evidence="1">
    <location>
        <begin position="15"/>
        <end position="32"/>
    </location>
</feature>
<organism evidence="2 3">
    <name type="scientific">Undibacterium jejuense</name>
    <dbReference type="NCBI Taxonomy" id="1344949"/>
    <lineage>
        <taxon>Bacteria</taxon>
        <taxon>Pseudomonadati</taxon>
        <taxon>Pseudomonadota</taxon>
        <taxon>Betaproteobacteria</taxon>
        <taxon>Burkholderiales</taxon>
        <taxon>Oxalobacteraceae</taxon>
        <taxon>Undibacterium</taxon>
    </lineage>
</organism>
<evidence type="ECO:0000313" key="3">
    <source>
        <dbReference type="Proteomes" id="UP000634011"/>
    </source>
</evidence>
<keyword evidence="1" id="KW-0472">Membrane</keyword>
<reference evidence="2" key="1">
    <citation type="submission" date="2020-08" db="EMBL/GenBank/DDBJ databases">
        <title>Novel species isolated from subtropical streams in China.</title>
        <authorList>
            <person name="Lu H."/>
        </authorList>
    </citation>
    <scope>NUCLEOTIDE SEQUENCE</scope>
    <source>
        <strain evidence="2">KACC 12607</strain>
    </source>
</reference>
<feature type="transmembrane region" description="Helical" evidence="1">
    <location>
        <begin position="181"/>
        <end position="199"/>
    </location>
</feature>
<sequence length="205" mass="22550">MQVSTVQTTSLPQRLSVMSLMLLLHLMLWLAWQAQSKFKLAHEDRTSYLQILQVPSSQPIPKQASEKLTPALATSIKTANTVTKKALVSNANSARTVSEAITVAPHEAIPDVQSQQESQQLPGVSPHLDLDALRQSAVAMEKQRRRGEIEKIQDSLKRDDSFEKQLGEGVRKAQAKDCRQAYSGLGLLAIIPLAASAISDKVCKW</sequence>
<dbReference type="AlphaFoldDB" id="A0A923KKY1"/>
<name>A0A923KKY1_9BURK</name>
<dbReference type="RefSeq" id="WP_186912338.1">
    <property type="nucleotide sequence ID" value="NZ_JACOFV010000008.1"/>
</dbReference>
<dbReference type="Proteomes" id="UP000634011">
    <property type="component" value="Unassembled WGS sequence"/>
</dbReference>
<evidence type="ECO:0000256" key="1">
    <source>
        <dbReference type="SAM" id="Phobius"/>
    </source>
</evidence>
<comment type="caution">
    <text evidence="2">The sequence shown here is derived from an EMBL/GenBank/DDBJ whole genome shotgun (WGS) entry which is preliminary data.</text>
</comment>
<keyword evidence="3" id="KW-1185">Reference proteome</keyword>
<keyword evidence="1" id="KW-0812">Transmembrane</keyword>
<keyword evidence="1" id="KW-1133">Transmembrane helix</keyword>